<evidence type="ECO:0000313" key="2">
    <source>
        <dbReference type="EMBL" id="RAI92267.1"/>
    </source>
</evidence>
<feature type="chain" id="PRO_5016289365" description="Viral A-type inclusion protein" evidence="1">
    <location>
        <begin position="19"/>
        <end position="139"/>
    </location>
</feature>
<proteinExistence type="predicted"/>
<feature type="signal peptide" evidence="1">
    <location>
        <begin position="1"/>
        <end position="18"/>
    </location>
</feature>
<evidence type="ECO:0008006" key="4">
    <source>
        <dbReference type="Google" id="ProtNLM"/>
    </source>
</evidence>
<comment type="caution">
    <text evidence="2">The sequence shown here is derived from an EMBL/GenBank/DDBJ whole genome shotgun (WGS) entry which is preliminary data.</text>
</comment>
<sequence length="139" mass="15952">MKRTILFLIFSSFLLVNACGPKSPSENEILREEVIAVHDEVMPKMGNLKSLERRALEKVGELEKGSPQDSAKIQEYKALAYDLNHAHEAMFKWMRQYEPKDGEQSPEEIKQYLEEQMVLVSAVNVEMKEVLAKADELLN</sequence>
<dbReference type="RefSeq" id="WP_111610890.1">
    <property type="nucleotide sequence ID" value="NZ_QLLK01000003.1"/>
</dbReference>
<name>A0A327PL04_9BACT</name>
<accession>A0A327PL04</accession>
<protein>
    <recommendedName>
        <fullName evidence="4">Viral A-type inclusion protein</fullName>
    </recommendedName>
</protein>
<reference evidence="2 3" key="1">
    <citation type="submission" date="2018-06" db="EMBL/GenBank/DDBJ databases">
        <title>Genomic Encyclopedia of Archaeal and Bacterial Type Strains, Phase II (KMG-II): from individual species to whole genera.</title>
        <authorList>
            <person name="Goeker M."/>
        </authorList>
    </citation>
    <scope>NUCLEOTIDE SEQUENCE [LARGE SCALE GENOMIC DNA]</scope>
    <source>
        <strain evidence="2 3">DSM 23446</strain>
    </source>
</reference>
<evidence type="ECO:0000313" key="3">
    <source>
        <dbReference type="Proteomes" id="UP000249610"/>
    </source>
</evidence>
<gene>
    <name evidence="2" type="ORF">LV83_01496</name>
</gene>
<evidence type="ECO:0000256" key="1">
    <source>
        <dbReference type="SAM" id="SignalP"/>
    </source>
</evidence>
<dbReference type="AlphaFoldDB" id="A0A327PL04"/>
<keyword evidence="1" id="KW-0732">Signal</keyword>
<dbReference type="EMBL" id="QLLK01000003">
    <property type="protein sequence ID" value="RAI92267.1"/>
    <property type="molecule type" value="Genomic_DNA"/>
</dbReference>
<keyword evidence="3" id="KW-1185">Reference proteome</keyword>
<organism evidence="2 3">
    <name type="scientific">Algoriphagus yeomjeoni</name>
    <dbReference type="NCBI Taxonomy" id="291403"/>
    <lineage>
        <taxon>Bacteria</taxon>
        <taxon>Pseudomonadati</taxon>
        <taxon>Bacteroidota</taxon>
        <taxon>Cytophagia</taxon>
        <taxon>Cytophagales</taxon>
        <taxon>Cyclobacteriaceae</taxon>
        <taxon>Algoriphagus</taxon>
    </lineage>
</organism>
<dbReference type="Proteomes" id="UP000249610">
    <property type="component" value="Unassembled WGS sequence"/>
</dbReference>
<dbReference type="OrthoDB" id="1436925at2"/>